<keyword evidence="2" id="KW-1185">Reference proteome</keyword>
<dbReference type="AlphaFoldDB" id="A0A150XA54"/>
<dbReference type="InterPro" id="IPR058512">
    <property type="entry name" value="DUF8199"/>
</dbReference>
<protein>
    <submittedName>
        <fullName evidence="1">Uncharacterized protein</fullName>
    </submittedName>
</protein>
<dbReference type="STRING" id="333140.AWW68_07125"/>
<comment type="caution">
    <text evidence="1">The sequence shown here is derived from an EMBL/GenBank/DDBJ whole genome shotgun (WGS) entry which is preliminary data.</text>
</comment>
<reference evidence="1 2" key="1">
    <citation type="submission" date="2016-01" db="EMBL/GenBank/DDBJ databases">
        <title>Genome sequencing of Roseivirga spongicola UST030701-084.</title>
        <authorList>
            <person name="Selvaratnam C."/>
            <person name="Thevarajoo S."/>
            <person name="Goh K.M."/>
            <person name="Ee R."/>
            <person name="Chan K.-G."/>
            <person name="Chong C.S."/>
        </authorList>
    </citation>
    <scope>NUCLEOTIDE SEQUENCE [LARGE SCALE GENOMIC DNA]</scope>
    <source>
        <strain evidence="1 2">UST030701-084</strain>
    </source>
</reference>
<organism evidence="1 2">
    <name type="scientific">Roseivirga spongicola</name>
    <dbReference type="NCBI Taxonomy" id="333140"/>
    <lineage>
        <taxon>Bacteria</taxon>
        <taxon>Pseudomonadati</taxon>
        <taxon>Bacteroidota</taxon>
        <taxon>Cytophagia</taxon>
        <taxon>Cytophagales</taxon>
        <taxon>Roseivirgaceae</taxon>
        <taxon>Roseivirga</taxon>
    </lineage>
</organism>
<dbReference type="Pfam" id="PF26622">
    <property type="entry name" value="DUF8199"/>
    <property type="match status" value="1"/>
</dbReference>
<accession>A0A150XA54</accession>
<sequence length="109" mass="12679">MGRVKESALFKKVERQCGMSMEMHTDMDHCCDDQWSLKVVDDEQQMTAFQDAPFTNYHLLYEAPFSELVTLIIDQDDEVELKNTGPPDIHRPELYIFFHNLKIPSGLQS</sequence>
<evidence type="ECO:0000313" key="1">
    <source>
        <dbReference type="EMBL" id="KYG75601.1"/>
    </source>
</evidence>
<gene>
    <name evidence="1" type="ORF">AWW68_07125</name>
</gene>
<dbReference type="EMBL" id="LRPC01000012">
    <property type="protein sequence ID" value="KYG75601.1"/>
    <property type="molecule type" value="Genomic_DNA"/>
</dbReference>
<evidence type="ECO:0000313" key="2">
    <source>
        <dbReference type="Proteomes" id="UP000075606"/>
    </source>
</evidence>
<dbReference type="Proteomes" id="UP000075606">
    <property type="component" value="Unassembled WGS sequence"/>
</dbReference>
<name>A0A150XA54_9BACT</name>
<proteinExistence type="predicted"/>